<evidence type="ECO:0000313" key="2">
    <source>
        <dbReference type="Proteomes" id="UP000682005"/>
    </source>
</evidence>
<dbReference type="InterPro" id="IPR010985">
    <property type="entry name" value="Ribbon_hlx_hlx"/>
</dbReference>
<sequence length="123" mass="14423">MKKKKTELNAPKYTSRLIVRLTSQLHKEIEEYASLCGLTASAYARKRLEGKYPKQRLTDKEMEALNSLSDARGDIQKLFGFLKGRPLSERENILRSEIFMRQWRLSAEAILNRMIEIEKYITQ</sequence>
<dbReference type="InterPro" id="IPR053842">
    <property type="entry name" value="NikA-like"/>
</dbReference>
<keyword evidence="2" id="KW-1185">Reference proteome</keyword>
<dbReference type="EMBL" id="CP072369">
    <property type="protein sequence ID" value="QUB86174.1"/>
    <property type="molecule type" value="Genomic_DNA"/>
</dbReference>
<accession>A0ABX7XWU4</accession>
<dbReference type="Pfam" id="PF21983">
    <property type="entry name" value="NikA-like"/>
    <property type="match status" value="1"/>
</dbReference>
<proteinExistence type="predicted"/>
<reference evidence="1 2" key="1">
    <citation type="submission" date="2021-03" db="EMBL/GenBank/DDBJ databases">
        <title>Human Oral Microbial Genomes.</title>
        <authorList>
            <person name="Johnston C.D."/>
            <person name="Chen T."/>
            <person name="Dewhirst F.E."/>
        </authorList>
    </citation>
    <scope>NUCLEOTIDE SEQUENCE [LARGE SCALE GENOMIC DNA]</scope>
    <source>
        <strain evidence="1 2">W1435</strain>
    </source>
</reference>
<name>A0ABX7XWU4_9BACT</name>
<dbReference type="SUPFAM" id="SSF47598">
    <property type="entry name" value="Ribbon-helix-helix"/>
    <property type="match status" value="1"/>
</dbReference>
<dbReference type="Proteomes" id="UP000682005">
    <property type="component" value="Chromosome 2"/>
</dbReference>
<gene>
    <name evidence="1" type="ORF">J5A51_02620</name>
</gene>
<protein>
    <submittedName>
        <fullName evidence="1">Antitoxin ParD</fullName>
    </submittedName>
</protein>
<evidence type="ECO:0000313" key="1">
    <source>
        <dbReference type="EMBL" id="QUB86174.1"/>
    </source>
</evidence>
<dbReference type="RefSeq" id="WP_050696534.1">
    <property type="nucleotide sequence ID" value="NZ_BAKO01000031.1"/>
</dbReference>
<organism evidence="1 2">
    <name type="scientific">Prevotella fusca JCM 17724</name>
    <dbReference type="NCBI Taxonomy" id="1236517"/>
    <lineage>
        <taxon>Bacteria</taxon>
        <taxon>Pseudomonadati</taxon>
        <taxon>Bacteroidota</taxon>
        <taxon>Bacteroidia</taxon>
        <taxon>Bacteroidales</taxon>
        <taxon>Prevotellaceae</taxon>
        <taxon>Prevotella</taxon>
    </lineage>
</organism>